<feature type="domain" description="Mannitol dehydrogenase C-terminal" evidence="6">
    <location>
        <begin position="272"/>
        <end position="461"/>
    </location>
</feature>
<dbReference type="RefSeq" id="XP_020430120.1">
    <property type="nucleotide sequence ID" value="XM_020579445.1"/>
</dbReference>
<dbReference type="InterPro" id="IPR000669">
    <property type="entry name" value="Mannitol_DH"/>
</dbReference>
<proteinExistence type="inferred from homology"/>
<dbReference type="InParanoid" id="D3BJB2"/>
<dbReference type="GO" id="GO:0042840">
    <property type="term" value="P:D-glucuronate catabolic process"/>
    <property type="evidence" value="ECO:0007669"/>
    <property type="project" value="TreeGrafter"/>
</dbReference>
<dbReference type="STRING" id="670386.D3BJB2"/>
<reference evidence="7 8" key="1">
    <citation type="journal article" date="2011" name="Genome Res.">
        <title>Phylogeny-wide analysis of social amoeba genomes highlights ancient origins for complex intercellular communication.</title>
        <authorList>
            <person name="Heidel A.J."/>
            <person name="Lawal H.M."/>
            <person name="Felder M."/>
            <person name="Schilde C."/>
            <person name="Helps N.R."/>
            <person name="Tunggal B."/>
            <person name="Rivero F."/>
            <person name="John U."/>
            <person name="Schleicher M."/>
            <person name="Eichinger L."/>
            <person name="Platzer M."/>
            <person name="Noegel A.A."/>
            <person name="Schaap P."/>
            <person name="Gloeckner G."/>
        </authorList>
    </citation>
    <scope>NUCLEOTIDE SEQUENCE [LARGE SCALE GENOMIC DNA]</scope>
    <source>
        <strain evidence="8">ATCC 26659 / Pp 5 / PN500</strain>
    </source>
</reference>
<evidence type="ECO:0000259" key="6">
    <source>
        <dbReference type="Pfam" id="PF08125"/>
    </source>
</evidence>
<protein>
    <recommendedName>
        <fullName evidence="3">mannitol 2-dehydrogenase</fullName>
        <ecNumber evidence="3">1.1.1.67</ecNumber>
    </recommendedName>
</protein>
<dbReference type="Gene3D" id="1.10.1040.10">
    <property type="entry name" value="N-(1-d-carboxylethyl)-l-norvaline Dehydrogenase, domain 2"/>
    <property type="match status" value="1"/>
</dbReference>
<dbReference type="InterPro" id="IPR013131">
    <property type="entry name" value="Mannitol_DH_N"/>
</dbReference>
<dbReference type="SUPFAM" id="SSF51735">
    <property type="entry name" value="NAD(P)-binding Rossmann-fold domains"/>
    <property type="match status" value="1"/>
</dbReference>
<dbReference type="GO" id="GO:0008866">
    <property type="term" value="F:fructuronate reductase activity"/>
    <property type="evidence" value="ECO:0007669"/>
    <property type="project" value="TreeGrafter"/>
</dbReference>
<dbReference type="NCBIfam" id="NF043014">
    <property type="entry name" value="DArabDhDalD"/>
    <property type="match status" value="1"/>
</dbReference>
<dbReference type="PANTHER" id="PTHR43362">
    <property type="entry name" value="MANNITOL DEHYDROGENASE DSF1-RELATED"/>
    <property type="match status" value="1"/>
</dbReference>
<dbReference type="GO" id="GO:0050086">
    <property type="term" value="F:mannitol 2-dehydrogenase activity"/>
    <property type="evidence" value="ECO:0007669"/>
    <property type="project" value="UniProtKB-EC"/>
</dbReference>
<dbReference type="Proteomes" id="UP000001396">
    <property type="component" value="Unassembled WGS sequence"/>
</dbReference>
<evidence type="ECO:0000259" key="5">
    <source>
        <dbReference type="Pfam" id="PF01232"/>
    </source>
</evidence>
<evidence type="ECO:0000313" key="7">
    <source>
        <dbReference type="EMBL" id="EFA77992.1"/>
    </source>
</evidence>
<dbReference type="AlphaFoldDB" id="D3BJB2"/>
<keyword evidence="8" id="KW-1185">Reference proteome</keyword>
<dbReference type="GeneID" id="31364116"/>
<dbReference type="PANTHER" id="PTHR43362:SF7">
    <property type="entry name" value="D-MANNONATE OXIDOREDUCTASE"/>
    <property type="match status" value="1"/>
</dbReference>
<dbReference type="Gene3D" id="3.40.50.720">
    <property type="entry name" value="NAD(P)-binding Rossmann-like Domain"/>
    <property type="match status" value="1"/>
</dbReference>
<evidence type="ECO:0000256" key="3">
    <source>
        <dbReference type="ARBA" id="ARBA00038970"/>
    </source>
</evidence>
<dbReference type="OMA" id="IVASWAR"/>
<dbReference type="InterPro" id="IPR013328">
    <property type="entry name" value="6PGD_dom2"/>
</dbReference>
<evidence type="ECO:0000256" key="4">
    <source>
        <dbReference type="ARBA" id="ARBA00047733"/>
    </source>
</evidence>
<feature type="domain" description="Mannitol dehydrogenase N-terminal" evidence="5">
    <location>
        <begin position="18"/>
        <end position="262"/>
    </location>
</feature>
<dbReference type="InterPro" id="IPR008927">
    <property type="entry name" value="6-PGluconate_DH-like_C_sf"/>
</dbReference>
<dbReference type="Pfam" id="PF08125">
    <property type="entry name" value="Mannitol_dh_C"/>
    <property type="match status" value="1"/>
</dbReference>
<name>D3BJB2_HETP5</name>
<dbReference type="InterPro" id="IPR036291">
    <property type="entry name" value="NAD(P)-bd_dom_sf"/>
</dbReference>
<accession>D3BJB2</accession>
<evidence type="ECO:0000313" key="8">
    <source>
        <dbReference type="Proteomes" id="UP000001396"/>
    </source>
</evidence>
<keyword evidence="2" id="KW-0560">Oxidoreductase</keyword>
<comment type="caution">
    <text evidence="7">The sequence shown here is derived from an EMBL/GenBank/DDBJ whole genome shotgun (WGS) entry which is preliminary data.</text>
</comment>
<sequence length="475" mass="54704">MSSSETHNRYYGEKSIWMHIGSGSFHRAHQAVYLQRIMDLGENWSIALGNIRDDTEEMLIQLDLQHQKYTLETVTPHGERSYQVITSIKKVLPYRPDCKFLIDQGVLPETKVISLTVTESGYYHDVHFDIKYDHPDIIADLGGDTKTIYGAIREILKERHAKGEPVTLLSCDNVRHNGSILKRCLMEFLEKCTSKDLVIWVEQNVRCPNTMVDRITPHPSVALLERVKKQNLGFEDKIPVMSESFIQWVIEDCFCDGRPPLERVGVELVKSVEPYEDAKIKILNSSHALCAWAGTLIGLTYINEDITDTDIHKYVYDYVTTDIIPLLKLESSPLDLEKYRDIVLERFSNPHIADTNQRVSGDGWTKIPGFFVPTIMRCYEKGIDPTATIRIAAIYYLFFMRWHKNQLPFNYHDGCMVPEDAHKLLSASDPIEAYSKEKRLFGKLVDNSKFNSSLRNEIKNMTEWLEKRNIGHSAQ</sequence>
<dbReference type="InterPro" id="IPR050025">
    <property type="entry name" value="DalD"/>
</dbReference>
<dbReference type="PRINTS" id="PR00084">
    <property type="entry name" value="MTLDHDRGNASE"/>
</dbReference>
<gene>
    <name evidence="7" type="ORF">PPL_08637</name>
</gene>
<evidence type="ECO:0000256" key="1">
    <source>
        <dbReference type="ARBA" id="ARBA00006541"/>
    </source>
</evidence>
<comment type="similarity">
    <text evidence="1">Belongs to the mannitol dehydrogenase family.</text>
</comment>
<dbReference type="SUPFAM" id="SSF48179">
    <property type="entry name" value="6-phosphogluconate dehydrogenase C-terminal domain-like"/>
    <property type="match status" value="1"/>
</dbReference>
<dbReference type="Pfam" id="PF01232">
    <property type="entry name" value="Mannitol_dh"/>
    <property type="match status" value="1"/>
</dbReference>
<evidence type="ECO:0000256" key="2">
    <source>
        <dbReference type="ARBA" id="ARBA00023002"/>
    </source>
</evidence>
<organism evidence="7 8">
    <name type="scientific">Heterostelium pallidum (strain ATCC 26659 / Pp 5 / PN500)</name>
    <name type="common">Cellular slime mold</name>
    <name type="synonym">Polysphondylium pallidum</name>
    <dbReference type="NCBI Taxonomy" id="670386"/>
    <lineage>
        <taxon>Eukaryota</taxon>
        <taxon>Amoebozoa</taxon>
        <taxon>Evosea</taxon>
        <taxon>Eumycetozoa</taxon>
        <taxon>Dictyostelia</taxon>
        <taxon>Acytosteliales</taxon>
        <taxon>Acytosteliaceae</taxon>
        <taxon>Heterostelium</taxon>
    </lineage>
</organism>
<dbReference type="InterPro" id="IPR013118">
    <property type="entry name" value="Mannitol_DH_C"/>
</dbReference>
<dbReference type="InterPro" id="IPR050988">
    <property type="entry name" value="Mannitol_DH/Oxidoreductase"/>
</dbReference>
<comment type="catalytic activity">
    <reaction evidence="4">
        <text>D-mannitol + NAD(+) = D-fructose + NADH + H(+)</text>
        <dbReference type="Rhea" id="RHEA:12084"/>
        <dbReference type="ChEBI" id="CHEBI:15378"/>
        <dbReference type="ChEBI" id="CHEBI:16899"/>
        <dbReference type="ChEBI" id="CHEBI:37721"/>
        <dbReference type="ChEBI" id="CHEBI:57540"/>
        <dbReference type="ChEBI" id="CHEBI:57945"/>
        <dbReference type="EC" id="1.1.1.67"/>
    </reaction>
</comment>
<dbReference type="EC" id="1.1.1.67" evidence="3"/>
<dbReference type="EMBL" id="ADBJ01000038">
    <property type="protein sequence ID" value="EFA77992.1"/>
    <property type="molecule type" value="Genomic_DNA"/>
</dbReference>